<feature type="transmembrane region" description="Helical" evidence="7">
    <location>
        <begin position="196"/>
        <end position="214"/>
    </location>
</feature>
<dbReference type="VEuPathDB" id="FungiDB:TSTA_054820"/>
<proteinExistence type="inferred from homology"/>
<feature type="domain" description="Rhodopsin" evidence="8">
    <location>
        <begin position="49"/>
        <end position="288"/>
    </location>
</feature>
<keyword evidence="10" id="KW-1185">Reference proteome</keyword>
<dbReference type="STRING" id="441959.B8MR77"/>
<feature type="transmembrane region" description="Helical" evidence="7">
    <location>
        <begin position="65"/>
        <end position="87"/>
    </location>
</feature>
<evidence type="ECO:0000256" key="5">
    <source>
        <dbReference type="ARBA" id="ARBA00038359"/>
    </source>
</evidence>
<sequence>MATTTSTFVPYITPPPGVVSNPTDPASLSYETHITVGISIGFVTLFFLARLWARVMIKKTWIFEDWLVLLAWLGTIVYDAVVSLVMANHGGEHAWDINHAQGKDALYWFNIASVVYGFVICLTKLSVLFLYRRVFSPVRWSAFDCTIVALIAIMTSFYISTCIVKIMQCTPRAKIWDSSVHGTCINEPALLNTSGFFNTITDYTILILPVHAVLRLQLSRMKKILVVLVFTFGLCAPIFSTVGLVVRFRISGSPDITWNEPEILLWGAAEITSGFLIVCFPEMSFLINRKSRRYYSHHHRPTLELSSSTGAGQSRTNRPRKMAGSSHHHDDLTYYELDDDIVYGVRVSPSGSNSRLHEPANGTVQVHHEITIECNKKEEVVTVNGQR</sequence>
<dbReference type="InParanoid" id="B8MR77"/>
<feature type="transmembrane region" description="Helical" evidence="7">
    <location>
        <begin position="226"/>
        <end position="248"/>
    </location>
</feature>
<dbReference type="PANTHER" id="PTHR33048">
    <property type="entry name" value="PTH11-LIKE INTEGRAL MEMBRANE PROTEIN (AFU_ORTHOLOGUE AFUA_5G11245)"/>
    <property type="match status" value="1"/>
</dbReference>
<dbReference type="InterPro" id="IPR049326">
    <property type="entry name" value="Rhodopsin_dom_fungi"/>
</dbReference>
<keyword evidence="2 7" id="KW-0812">Transmembrane</keyword>
<name>B8MR77_TALSN</name>
<reference evidence="10" key="1">
    <citation type="journal article" date="2015" name="Genome Announc.">
        <title>Genome sequence of the AIDS-associated pathogen Penicillium marneffei (ATCC18224) and its near taxonomic relative Talaromyces stipitatus (ATCC10500).</title>
        <authorList>
            <person name="Nierman W.C."/>
            <person name="Fedorova-Abrams N.D."/>
            <person name="Andrianopoulos A."/>
        </authorList>
    </citation>
    <scope>NUCLEOTIDE SEQUENCE [LARGE SCALE GENOMIC DNA]</scope>
    <source>
        <strain evidence="10">ATCC 10500 / CBS 375.48 / QM 6759 / NRRL 1006</strain>
    </source>
</reference>
<comment type="similarity">
    <text evidence="5">Belongs to the SAT4 family.</text>
</comment>
<evidence type="ECO:0000256" key="2">
    <source>
        <dbReference type="ARBA" id="ARBA00022692"/>
    </source>
</evidence>
<dbReference type="PANTHER" id="PTHR33048:SF108">
    <property type="entry name" value="INTEGRAL MEMBRANE PROTEIN"/>
    <property type="match status" value="1"/>
</dbReference>
<dbReference type="eggNOG" id="ENOG502TN69">
    <property type="taxonomic scope" value="Eukaryota"/>
</dbReference>
<feature type="transmembrane region" description="Helical" evidence="7">
    <location>
        <begin position="263"/>
        <end position="287"/>
    </location>
</feature>
<dbReference type="OMA" id="TWIFEDW"/>
<dbReference type="EMBL" id="EQ962659">
    <property type="protein sequence ID" value="EED12973.1"/>
    <property type="molecule type" value="Genomic_DNA"/>
</dbReference>
<evidence type="ECO:0000313" key="10">
    <source>
        <dbReference type="Proteomes" id="UP000001745"/>
    </source>
</evidence>
<feature type="transmembrane region" description="Helical" evidence="7">
    <location>
        <begin position="34"/>
        <end position="53"/>
    </location>
</feature>
<evidence type="ECO:0000259" key="8">
    <source>
        <dbReference type="Pfam" id="PF20684"/>
    </source>
</evidence>
<organism evidence="9 10">
    <name type="scientific">Talaromyces stipitatus (strain ATCC 10500 / CBS 375.48 / QM 6759 / NRRL 1006)</name>
    <name type="common">Penicillium stipitatum</name>
    <dbReference type="NCBI Taxonomy" id="441959"/>
    <lineage>
        <taxon>Eukaryota</taxon>
        <taxon>Fungi</taxon>
        <taxon>Dikarya</taxon>
        <taxon>Ascomycota</taxon>
        <taxon>Pezizomycotina</taxon>
        <taxon>Eurotiomycetes</taxon>
        <taxon>Eurotiomycetidae</taxon>
        <taxon>Eurotiales</taxon>
        <taxon>Trichocomaceae</taxon>
        <taxon>Talaromyces</taxon>
        <taxon>Talaromyces sect. Talaromyces</taxon>
    </lineage>
</organism>
<gene>
    <name evidence="9" type="ORF">TSTA_054820</name>
</gene>
<dbReference type="RefSeq" id="XP_002487084.1">
    <property type="nucleotide sequence ID" value="XM_002487039.1"/>
</dbReference>
<comment type="subcellular location">
    <subcellularLocation>
        <location evidence="1">Membrane</location>
        <topology evidence="1">Multi-pass membrane protein</topology>
    </subcellularLocation>
</comment>
<dbReference type="Proteomes" id="UP000001745">
    <property type="component" value="Unassembled WGS sequence"/>
</dbReference>
<feature type="transmembrane region" description="Helical" evidence="7">
    <location>
        <begin position="143"/>
        <end position="167"/>
    </location>
</feature>
<dbReference type="OrthoDB" id="5342292at2759"/>
<feature type="region of interest" description="Disordered" evidence="6">
    <location>
        <begin position="303"/>
        <end position="328"/>
    </location>
</feature>
<evidence type="ECO:0000256" key="6">
    <source>
        <dbReference type="SAM" id="MobiDB-lite"/>
    </source>
</evidence>
<dbReference type="AlphaFoldDB" id="B8MR77"/>
<evidence type="ECO:0000256" key="4">
    <source>
        <dbReference type="ARBA" id="ARBA00023136"/>
    </source>
</evidence>
<evidence type="ECO:0000313" key="9">
    <source>
        <dbReference type="EMBL" id="EED12973.1"/>
    </source>
</evidence>
<dbReference type="InterPro" id="IPR052337">
    <property type="entry name" value="SAT4-like"/>
</dbReference>
<dbReference type="GeneID" id="8100489"/>
<evidence type="ECO:0000256" key="3">
    <source>
        <dbReference type="ARBA" id="ARBA00022989"/>
    </source>
</evidence>
<accession>B8MR77</accession>
<feature type="transmembrane region" description="Helical" evidence="7">
    <location>
        <begin position="107"/>
        <end position="131"/>
    </location>
</feature>
<keyword evidence="4 7" id="KW-0472">Membrane</keyword>
<evidence type="ECO:0000256" key="1">
    <source>
        <dbReference type="ARBA" id="ARBA00004141"/>
    </source>
</evidence>
<feature type="compositionally biased region" description="Polar residues" evidence="6">
    <location>
        <begin position="304"/>
        <end position="316"/>
    </location>
</feature>
<dbReference type="Pfam" id="PF20684">
    <property type="entry name" value="Fung_rhodopsin"/>
    <property type="match status" value="1"/>
</dbReference>
<keyword evidence="3 7" id="KW-1133">Transmembrane helix</keyword>
<protein>
    <recommendedName>
        <fullName evidence="8">Rhodopsin domain-containing protein</fullName>
    </recommendedName>
</protein>
<evidence type="ECO:0000256" key="7">
    <source>
        <dbReference type="SAM" id="Phobius"/>
    </source>
</evidence>
<dbReference type="GO" id="GO:0016020">
    <property type="term" value="C:membrane"/>
    <property type="evidence" value="ECO:0007669"/>
    <property type="project" value="UniProtKB-SubCell"/>
</dbReference>
<dbReference type="PhylomeDB" id="B8MR77"/>